<dbReference type="AlphaFoldDB" id="A0A8B6M330"/>
<proteinExistence type="predicted"/>
<gene>
    <name evidence="1" type="ORF">MPC4_110073</name>
</gene>
<protein>
    <submittedName>
        <fullName evidence="1">Uncharacterized protein</fullName>
    </submittedName>
</protein>
<reference evidence="1 2" key="1">
    <citation type="submission" date="2019-05" db="EMBL/GenBank/DDBJ databases">
        <authorList>
            <person name="Farhan Ul Haque M."/>
        </authorList>
    </citation>
    <scope>NUCLEOTIDE SEQUENCE [LARGE SCALE GENOMIC DNA]</scope>
    <source>
        <strain evidence="1">2</strain>
    </source>
</reference>
<comment type="caution">
    <text evidence="1">The sequence shown here is derived from an EMBL/GenBank/DDBJ whole genome shotgun (WGS) entry which is preliminary data.</text>
</comment>
<name>A0A8B6M330_METTU</name>
<dbReference type="Proteomes" id="UP000485880">
    <property type="component" value="Unassembled WGS sequence"/>
</dbReference>
<organism evidence="1 2">
    <name type="scientific">Methylocella tundrae</name>
    <dbReference type="NCBI Taxonomy" id="227605"/>
    <lineage>
        <taxon>Bacteria</taxon>
        <taxon>Pseudomonadati</taxon>
        <taxon>Pseudomonadota</taxon>
        <taxon>Alphaproteobacteria</taxon>
        <taxon>Hyphomicrobiales</taxon>
        <taxon>Beijerinckiaceae</taxon>
        <taxon>Methylocella</taxon>
    </lineage>
</organism>
<evidence type="ECO:0000313" key="1">
    <source>
        <dbReference type="EMBL" id="VTZ48773.1"/>
    </source>
</evidence>
<keyword evidence="2" id="KW-1185">Reference proteome</keyword>
<dbReference type="EMBL" id="CABFMQ020000013">
    <property type="protein sequence ID" value="VTZ48773.1"/>
    <property type="molecule type" value="Genomic_DNA"/>
</dbReference>
<accession>A0A8B6M330</accession>
<sequence>MTATAITAIDDGLLSPSFTPKQTGRIRPSYAIDRMAAFHIAGPASGLAKNPLLGNPADRNICFVS</sequence>
<evidence type="ECO:0000313" key="2">
    <source>
        <dbReference type="Proteomes" id="UP000485880"/>
    </source>
</evidence>